<evidence type="ECO:0000313" key="1">
    <source>
        <dbReference type="EMBL" id="VAW73269.1"/>
    </source>
</evidence>
<accession>A0A3B0YGI0</accession>
<gene>
    <name evidence="1" type="ORF">MNBD_GAMMA15-653</name>
</gene>
<dbReference type="InterPro" id="IPR027417">
    <property type="entry name" value="P-loop_NTPase"/>
</dbReference>
<organism evidence="1">
    <name type="scientific">hydrothermal vent metagenome</name>
    <dbReference type="NCBI Taxonomy" id="652676"/>
    <lineage>
        <taxon>unclassified sequences</taxon>
        <taxon>metagenomes</taxon>
        <taxon>ecological metagenomes</taxon>
    </lineage>
</organism>
<proteinExistence type="predicted"/>
<dbReference type="EMBL" id="UOFN01000013">
    <property type="protein sequence ID" value="VAW73269.1"/>
    <property type="molecule type" value="Genomic_DNA"/>
</dbReference>
<dbReference type="AlphaFoldDB" id="A0A3B0YGI0"/>
<dbReference type="SUPFAM" id="SSF52540">
    <property type="entry name" value="P-loop containing nucleoside triphosphate hydrolases"/>
    <property type="match status" value="1"/>
</dbReference>
<sequence>MNPGRSFKYLLRSLASQHVQGPKKNILLKATARGGSTWVMEMIASQPGFRFYDEPFNIRRDNVRKAGLFHAWEELQPDACDNEKIIDFLDGLKHNRYRFMSPAPFRKFYRPITRRIVFKLHELEHMIDEIAERCGCDVLYLIRHPIPNSLSRFVVPRLESFLESDFYRDRYLGEQRLKEISEVARKGTRLQQFVVSWCFENYIPLKDTDLGKWTTLSYEELLLNSRKSCQYLSQSLDLEDQSELLRSVGEPSTNITMSGQETLDIMSDPDEEKRKRQLVTRWKARVSDEEEKLAMDVLSMFDIDTYRYGRFIPHKNLLHFNDTETKLGTDK</sequence>
<reference evidence="1" key="1">
    <citation type="submission" date="2018-06" db="EMBL/GenBank/DDBJ databases">
        <authorList>
            <person name="Zhirakovskaya E."/>
        </authorList>
    </citation>
    <scope>NUCLEOTIDE SEQUENCE</scope>
</reference>
<protein>
    <recommendedName>
        <fullName evidence="2">Sulfotransferase domain-containing protein</fullName>
    </recommendedName>
</protein>
<dbReference type="Gene3D" id="3.40.50.300">
    <property type="entry name" value="P-loop containing nucleotide triphosphate hydrolases"/>
    <property type="match status" value="1"/>
</dbReference>
<evidence type="ECO:0008006" key="2">
    <source>
        <dbReference type="Google" id="ProtNLM"/>
    </source>
</evidence>
<name>A0A3B0YGI0_9ZZZZ</name>